<dbReference type="PANTHER" id="PTHR30249">
    <property type="entry name" value="PUTATIVE SEROTONIN TRANSPORTER"/>
    <property type="match status" value="1"/>
</dbReference>
<reference evidence="7" key="1">
    <citation type="submission" date="2025-08" db="UniProtKB">
        <authorList>
            <consortium name="RefSeq"/>
        </authorList>
    </citation>
    <scope>IDENTIFICATION</scope>
</reference>
<protein>
    <submittedName>
        <fullName evidence="7">LrgB family protein</fullName>
    </submittedName>
</protein>
<feature type="transmembrane region" description="Helical" evidence="5">
    <location>
        <begin position="156"/>
        <end position="177"/>
    </location>
</feature>
<evidence type="ECO:0000256" key="2">
    <source>
        <dbReference type="ARBA" id="ARBA00022692"/>
    </source>
</evidence>
<feature type="transmembrane region" description="Helical" evidence="5">
    <location>
        <begin position="12"/>
        <end position="35"/>
    </location>
</feature>
<dbReference type="PANTHER" id="PTHR30249:SF0">
    <property type="entry name" value="PLASTIDAL GLYCOLATE_GLYCERATE TRANSLOCATOR 1, CHLOROPLASTIC"/>
    <property type="match status" value="1"/>
</dbReference>
<dbReference type="InterPro" id="IPR007300">
    <property type="entry name" value="CidB/LrgB"/>
</dbReference>
<evidence type="ECO:0000256" key="3">
    <source>
        <dbReference type="ARBA" id="ARBA00022989"/>
    </source>
</evidence>
<feature type="transmembrane region" description="Helical" evidence="5">
    <location>
        <begin position="104"/>
        <end position="126"/>
    </location>
</feature>
<keyword evidence="4 5" id="KW-0472">Membrane</keyword>
<dbReference type="OrthoDB" id="9811701at2"/>
<feature type="transmembrane region" description="Helical" evidence="5">
    <location>
        <begin position="213"/>
        <end position="236"/>
    </location>
</feature>
<evidence type="ECO:0000313" key="6">
    <source>
        <dbReference type="Proteomes" id="UP000675920"/>
    </source>
</evidence>
<evidence type="ECO:0000256" key="1">
    <source>
        <dbReference type="ARBA" id="ARBA00004141"/>
    </source>
</evidence>
<sequence length="241" mass="25140">MSTTRLSEIWIYLAPTPLDGLLLTLGAYLAGLWIFEKSGRRAWLNPVFIAIGLVIAVLAATRTPYATYFEGAQFVHFLLGPATVALAVPLYANVLSVKRLAVPVLVTVVVGAVFATVSALAIGWLFGLDRTLLLTLTTKSVTTPVAMGITERIGGIPSLAAVMVMFTGMSGIAFGLASLRLARVRLPQALGFAMGLGCHGIGTAESLRVNQTAGAFAALAMGLTAIVTALFVPALVRALGI</sequence>
<keyword evidence="2 5" id="KW-0812">Transmembrane</keyword>
<dbReference type="GO" id="GO:0016020">
    <property type="term" value="C:membrane"/>
    <property type="evidence" value="ECO:0007669"/>
    <property type="project" value="UniProtKB-SubCell"/>
</dbReference>
<evidence type="ECO:0000256" key="4">
    <source>
        <dbReference type="ARBA" id="ARBA00023136"/>
    </source>
</evidence>
<keyword evidence="3 5" id="KW-1133">Transmembrane helix</keyword>
<proteinExistence type="predicted"/>
<organism evidence="6 7">
    <name type="scientific">Derxia gummosa DSM 723</name>
    <dbReference type="NCBI Taxonomy" id="1121388"/>
    <lineage>
        <taxon>Bacteria</taxon>
        <taxon>Pseudomonadati</taxon>
        <taxon>Pseudomonadota</taxon>
        <taxon>Betaproteobacteria</taxon>
        <taxon>Burkholderiales</taxon>
        <taxon>Alcaligenaceae</taxon>
        <taxon>Derxia</taxon>
    </lineage>
</organism>
<evidence type="ECO:0000313" key="7">
    <source>
        <dbReference type="RefSeq" id="WP_028312112.1"/>
    </source>
</evidence>
<accession>A0A8B6X561</accession>
<evidence type="ECO:0000256" key="5">
    <source>
        <dbReference type="SAM" id="Phobius"/>
    </source>
</evidence>
<dbReference type="AlphaFoldDB" id="A0A8B6X561"/>
<dbReference type="Pfam" id="PF04172">
    <property type="entry name" value="LrgB"/>
    <property type="match status" value="1"/>
</dbReference>
<comment type="subcellular location">
    <subcellularLocation>
        <location evidence="1">Membrane</location>
        <topology evidence="1">Multi-pass membrane protein</topology>
    </subcellularLocation>
</comment>
<feature type="transmembrane region" description="Helical" evidence="5">
    <location>
        <begin position="42"/>
        <end position="61"/>
    </location>
</feature>
<dbReference type="RefSeq" id="WP_028312112.1">
    <property type="nucleotide sequence ID" value="NZ_AXWS01000014.1"/>
</dbReference>
<name>A0A8B6X561_9BURK</name>
<keyword evidence="6" id="KW-1185">Reference proteome</keyword>
<dbReference type="Proteomes" id="UP000675920">
    <property type="component" value="Unplaced"/>
</dbReference>
<feature type="transmembrane region" description="Helical" evidence="5">
    <location>
        <begin position="73"/>
        <end position="92"/>
    </location>
</feature>